<evidence type="ECO:0000313" key="1">
    <source>
        <dbReference type="EMBL" id="MFC1408413.1"/>
    </source>
</evidence>
<name>A0ABV6V409_9ACTN</name>
<dbReference type="Proteomes" id="UP001592582">
    <property type="component" value="Unassembled WGS sequence"/>
</dbReference>
<keyword evidence="2" id="KW-1185">Reference proteome</keyword>
<protein>
    <submittedName>
        <fullName evidence="1">Uncharacterized protein</fullName>
    </submittedName>
</protein>
<proteinExistence type="predicted"/>
<gene>
    <name evidence="1" type="ORF">ACEZDG_03860</name>
</gene>
<organism evidence="1 2">
    <name type="scientific">Streptacidiphilus alkalitolerans</name>
    <dbReference type="NCBI Taxonomy" id="3342712"/>
    <lineage>
        <taxon>Bacteria</taxon>
        <taxon>Bacillati</taxon>
        <taxon>Actinomycetota</taxon>
        <taxon>Actinomycetes</taxon>
        <taxon>Kitasatosporales</taxon>
        <taxon>Streptomycetaceae</taxon>
        <taxon>Streptacidiphilus</taxon>
    </lineage>
</organism>
<evidence type="ECO:0000313" key="2">
    <source>
        <dbReference type="Proteomes" id="UP001592582"/>
    </source>
</evidence>
<accession>A0ABV6V409</accession>
<sequence length="117" mass="14299">MTVVPQRWGFTQYDHVFRVDGQWPLHLRRAIRQRYWRRPRGRIFYLNDMRPVEIIPRSGRWLRRRPAALRFTSNSRPHWTITVPITEHMLIENPGFVHRINSHISSGKPDVPWRRRP</sequence>
<reference evidence="1 2" key="1">
    <citation type="submission" date="2024-09" db="EMBL/GenBank/DDBJ databases">
        <authorList>
            <person name="Lee S.D."/>
        </authorList>
    </citation>
    <scope>NUCLEOTIDE SEQUENCE [LARGE SCALE GENOMIC DNA]</scope>
    <source>
        <strain evidence="1 2">N1-1</strain>
    </source>
</reference>
<comment type="caution">
    <text evidence="1">The sequence shown here is derived from an EMBL/GenBank/DDBJ whole genome shotgun (WGS) entry which is preliminary data.</text>
</comment>
<dbReference type="EMBL" id="JBHEZX010000002">
    <property type="protein sequence ID" value="MFC1408413.1"/>
    <property type="molecule type" value="Genomic_DNA"/>
</dbReference>